<dbReference type="GO" id="GO:0003700">
    <property type="term" value="F:DNA-binding transcription factor activity"/>
    <property type="evidence" value="ECO:0007669"/>
    <property type="project" value="InterPro"/>
</dbReference>
<reference evidence="6 7" key="1">
    <citation type="submission" date="2016-10" db="EMBL/GenBank/DDBJ databases">
        <authorList>
            <person name="de Groot N.N."/>
        </authorList>
    </citation>
    <scope>NUCLEOTIDE SEQUENCE [LARGE SCALE GENOMIC DNA]</scope>
    <source>
        <strain evidence="6 7">LMG 23650</strain>
    </source>
</reference>
<comment type="similarity">
    <text evidence="1">Belongs to the LysR transcriptional regulatory family.</text>
</comment>
<dbReference type="InterPro" id="IPR036390">
    <property type="entry name" value="WH_DNA-bd_sf"/>
</dbReference>
<protein>
    <submittedName>
        <fullName evidence="6">Transcriptional regulator, LysR family</fullName>
    </submittedName>
</protein>
<dbReference type="CDD" id="cd08414">
    <property type="entry name" value="PBP2_LTTR_aromatics_like"/>
    <property type="match status" value="1"/>
</dbReference>
<dbReference type="Proteomes" id="UP000199548">
    <property type="component" value="Unassembled WGS sequence"/>
</dbReference>
<keyword evidence="2" id="KW-0805">Transcription regulation</keyword>
<dbReference type="GO" id="GO:0032993">
    <property type="term" value="C:protein-DNA complex"/>
    <property type="evidence" value="ECO:0007669"/>
    <property type="project" value="TreeGrafter"/>
</dbReference>
<feature type="domain" description="HTH lysR-type" evidence="5">
    <location>
        <begin position="1"/>
        <end position="58"/>
    </location>
</feature>
<dbReference type="InterPro" id="IPR005119">
    <property type="entry name" value="LysR_subst-bd"/>
</dbReference>
<dbReference type="InterPro" id="IPR000847">
    <property type="entry name" value="LysR_HTH_N"/>
</dbReference>
<keyword evidence="3" id="KW-0238">DNA-binding</keyword>
<name>A0A1I3NUQ6_9BURK</name>
<dbReference type="PROSITE" id="PS50931">
    <property type="entry name" value="HTH_LYSR"/>
    <property type="match status" value="1"/>
</dbReference>
<evidence type="ECO:0000259" key="5">
    <source>
        <dbReference type="PROSITE" id="PS50931"/>
    </source>
</evidence>
<evidence type="ECO:0000256" key="4">
    <source>
        <dbReference type="ARBA" id="ARBA00023163"/>
    </source>
</evidence>
<evidence type="ECO:0000256" key="3">
    <source>
        <dbReference type="ARBA" id="ARBA00023125"/>
    </source>
</evidence>
<keyword evidence="4" id="KW-0804">Transcription</keyword>
<dbReference type="STRING" id="420953.SAMN05192543_105520"/>
<proteinExistence type="inferred from homology"/>
<dbReference type="OrthoDB" id="5292387at2"/>
<dbReference type="Gene3D" id="1.10.10.10">
    <property type="entry name" value="Winged helix-like DNA-binding domain superfamily/Winged helix DNA-binding domain"/>
    <property type="match status" value="1"/>
</dbReference>
<dbReference type="PANTHER" id="PTHR30346">
    <property type="entry name" value="TRANSCRIPTIONAL DUAL REGULATOR HCAR-RELATED"/>
    <property type="match status" value="1"/>
</dbReference>
<dbReference type="AlphaFoldDB" id="A0A1I3NUQ6"/>
<accession>A0A1I3NUQ6</accession>
<dbReference type="Pfam" id="PF03466">
    <property type="entry name" value="LysR_substrate"/>
    <property type="match status" value="1"/>
</dbReference>
<gene>
    <name evidence="6" type="ORF">SAMN05192543_105520</name>
</gene>
<evidence type="ECO:0000256" key="1">
    <source>
        <dbReference type="ARBA" id="ARBA00009437"/>
    </source>
</evidence>
<keyword evidence="7" id="KW-1185">Reference proteome</keyword>
<dbReference type="PRINTS" id="PR00039">
    <property type="entry name" value="HTHLYSR"/>
</dbReference>
<evidence type="ECO:0000313" key="6">
    <source>
        <dbReference type="EMBL" id="SFJ12750.1"/>
    </source>
</evidence>
<dbReference type="GO" id="GO:0003677">
    <property type="term" value="F:DNA binding"/>
    <property type="evidence" value="ECO:0007669"/>
    <property type="project" value="UniProtKB-KW"/>
</dbReference>
<dbReference type="SUPFAM" id="SSF46785">
    <property type="entry name" value="Winged helix' DNA-binding domain"/>
    <property type="match status" value="1"/>
</dbReference>
<dbReference type="Gene3D" id="3.40.190.10">
    <property type="entry name" value="Periplasmic binding protein-like II"/>
    <property type="match status" value="2"/>
</dbReference>
<dbReference type="RefSeq" id="WP_091014472.1">
    <property type="nucleotide sequence ID" value="NZ_CP041745.1"/>
</dbReference>
<evidence type="ECO:0000256" key="2">
    <source>
        <dbReference type="ARBA" id="ARBA00023015"/>
    </source>
</evidence>
<dbReference type="PANTHER" id="PTHR30346:SF17">
    <property type="entry name" value="LYSR FAMILY TRANSCRIPTIONAL REGULATOR"/>
    <property type="match status" value="1"/>
</dbReference>
<organism evidence="6 7">
    <name type="scientific">Paraburkholderia megapolitana</name>
    <dbReference type="NCBI Taxonomy" id="420953"/>
    <lineage>
        <taxon>Bacteria</taxon>
        <taxon>Pseudomonadati</taxon>
        <taxon>Pseudomonadota</taxon>
        <taxon>Betaproteobacteria</taxon>
        <taxon>Burkholderiales</taxon>
        <taxon>Burkholderiaceae</taxon>
        <taxon>Paraburkholderia</taxon>
    </lineage>
</organism>
<dbReference type="FunFam" id="1.10.10.10:FF:000001">
    <property type="entry name" value="LysR family transcriptional regulator"/>
    <property type="match status" value="1"/>
</dbReference>
<dbReference type="Pfam" id="PF00126">
    <property type="entry name" value="HTH_1"/>
    <property type="match status" value="1"/>
</dbReference>
<evidence type="ECO:0000313" key="7">
    <source>
        <dbReference type="Proteomes" id="UP000199548"/>
    </source>
</evidence>
<dbReference type="SUPFAM" id="SSF53850">
    <property type="entry name" value="Periplasmic binding protein-like II"/>
    <property type="match status" value="1"/>
</dbReference>
<sequence>MNLRHLEYFAVLAEELHFRRSAERLGITQAPLSLAIQSLETELGARLFHRTRRTVSLTEAGLSLFDDVRGVLARLEMAKENVWQTVSGQVGRLRVGFTNASSLSPFFPRLIHAYRTSRPGVQIVLRELSSLQQIEALDTRELDVGLLRLPPEMPAPAQDLVLAPLLEEPLLLAVHAGHRLAKKRTVCIADLRGEPFIAYPRQAGVALFSQTLALCEKRGFTPDIVQEAQQASTLIGLTATGLGVALVPASLRAISVPGVVFRELSDSDTTATLYIAHRRGDANSRAVQFAELAQTVQ</sequence>
<dbReference type="InterPro" id="IPR036388">
    <property type="entry name" value="WH-like_DNA-bd_sf"/>
</dbReference>
<dbReference type="EMBL" id="FOQU01000005">
    <property type="protein sequence ID" value="SFJ12750.1"/>
    <property type="molecule type" value="Genomic_DNA"/>
</dbReference>